<dbReference type="HOGENOM" id="CLU_2863573_0_0_9"/>
<dbReference type="Gene3D" id="3.10.180.10">
    <property type="entry name" value="2,3-Dihydroxybiphenyl 1,2-Dioxygenase, domain 1"/>
    <property type="match status" value="1"/>
</dbReference>
<accession>F8FLG6</accession>
<dbReference type="EMBL" id="CP002869">
    <property type="protein sequence ID" value="AEI43534.1"/>
    <property type="molecule type" value="Genomic_DNA"/>
</dbReference>
<evidence type="ECO:0000313" key="1">
    <source>
        <dbReference type="EMBL" id="AEI43534.1"/>
    </source>
</evidence>
<dbReference type="Proteomes" id="UP000006620">
    <property type="component" value="Chromosome"/>
</dbReference>
<dbReference type="AlphaFoldDB" id="F8FLG6"/>
<reference evidence="2" key="1">
    <citation type="submission" date="2011-06" db="EMBL/GenBank/DDBJ databases">
        <title>Complete genome sequence of Paenibacillus mucilaginosus KNP414.</title>
        <authorList>
            <person name="Wang J."/>
            <person name="Hu S."/>
            <person name="Hu X."/>
            <person name="Zhang B."/>
            <person name="Dong D."/>
            <person name="Zhang S."/>
            <person name="Zhao K."/>
            <person name="Wu D."/>
        </authorList>
    </citation>
    <scope>NUCLEOTIDE SEQUENCE [LARGE SCALE GENOMIC DNA]</scope>
    <source>
        <strain evidence="2">KNP414</strain>
    </source>
</reference>
<dbReference type="SUPFAM" id="SSF54593">
    <property type="entry name" value="Glyoxalase/Bleomycin resistance protein/Dihydroxybiphenyl dioxygenase"/>
    <property type="match status" value="1"/>
</dbReference>
<sequence>MLYERLQSSGVQTEGPEDRGSCGINFVFYDPDGNKFDVNECVRVHRTPEEAERLRSRLFQPVTS</sequence>
<gene>
    <name evidence="1" type="ordered locus">KNP414_05009</name>
</gene>
<name>F8FLG6_PAEMK</name>
<protein>
    <recommendedName>
        <fullName evidence="3">Glyoxalase/bleomycin resistance protein/dioxygenase</fullName>
    </recommendedName>
</protein>
<dbReference type="InterPro" id="IPR029068">
    <property type="entry name" value="Glyas_Bleomycin-R_OHBP_Dase"/>
</dbReference>
<dbReference type="PATRIC" id="fig|1036673.3.peg.4623"/>
<organism evidence="1 2">
    <name type="scientific">Paenibacillus mucilaginosus (strain KNP414)</name>
    <dbReference type="NCBI Taxonomy" id="1036673"/>
    <lineage>
        <taxon>Bacteria</taxon>
        <taxon>Bacillati</taxon>
        <taxon>Bacillota</taxon>
        <taxon>Bacilli</taxon>
        <taxon>Bacillales</taxon>
        <taxon>Paenibacillaceae</taxon>
        <taxon>Paenibacillus</taxon>
    </lineage>
</organism>
<evidence type="ECO:0008006" key="3">
    <source>
        <dbReference type="Google" id="ProtNLM"/>
    </source>
</evidence>
<evidence type="ECO:0000313" key="2">
    <source>
        <dbReference type="Proteomes" id="UP000006620"/>
    </source>
</evidence>
<proteinExistence type="predicted"/>
<dbReference type="KEGG" id="pms:KNP414_05009"/>
<reference evidence="1 2" key="2">
    <citation type="journal article" date="2013" name="Genome Announc.">
        <title>Genome Sequence of Growth-Improving Paenibacillus mucilaginosus Strain KNP414.</title>
        <authorList>
            <person name="Lu J.J."/>
            <person name="Wang J.F."/>
            <person name="Hu X.F."/>
        </authorList>
    </citation>
    <scope>NUCLEOTIDE SEQUENCE [LARGE SCALE GENOMIC DNA]</scope>
    <source>
        <strain evidence="1 2">KNP414</strain>
    </source>
</reference>